<comment type="caution">
    <text evidence="2">The sequence shown here is derived from an EMBL/GenBank/DDBJ whole genome shotgun (WGS) entry which is preliminary data.</text>
</comment>
<name>A0AAE1WSP8_9LAMI</name>
<dbReference type="Proteomes" id="UP001289374">
    <property type="component" value="Unassembled WGS sequence"/>
</dbReference>
<reference evidence="2" key="2">
    <citation type="journal article" date="2024" name="Plant">
        <title>Genomic evolution and insights into agronomic trait innovations of Sesamum species.</title>
        <authorList>
            <person name="Miao H."/>
            <person name="Wang L."/>
            <person name="Qu L."/>
            <person name="Liu H."/>
            <person name="Sun Y."/>
            <person name="Le M."/>
            <person name="Wang Q."/>
            <person name="Wei S."/>
            <person name="Zheng Y."/>
            <person name="Lin W."/>
            <person name="Duan Y."/>
            <person name="Cao H."/>
            <person name="Xiong S."/>
            <person name="Wang X."/>
            <person name="Wei L."/>
            <person name="Li C."/>
            <person name="Ma Q."/>
            <person name="Ju M."/>
            <person name="Zhao R."/>
            <person name="Li G."/>
            <person name="Mu C."/>
            <person name="Tian Q."/>
            <person name="Mei H."/>
            <person name="Zhang T."/>
            <person name="Gao T."/>
            <person name="Zhang H."/>
        </authorList>
    </citation>
    <scope>NUCLEOTIDE SEQUENCE</scope>
    <source>
        <strain evidence="2">K16</strain>
    </source>
</reference>
<evidence type="ECO:0000256" key="1">
    <source>
        <dbReference type="SAM" id="MobiDB-lite"/>
    </source>
</evidence>
<proteinExistence type="predicted"/>
<protein>
    <submittedName>
        <fullName evidence="2">Uncharacterized protein</fullName>
    </submittedName>
</protein>
<sequence length="102" mass="11336">MSGAQGAQPPESFTATTYESVEGGENKTRLDIHSKEDEGGIQIDKLQDKVEDAAGAGGPFLEPARTTTRMIWALRVPHSDLLLIRRYRSSSTFLFFFPLHHC</sequence>
<feature type="region of interest" description="Disordered" evidence="1">
    <location>
        <begin position="1"/>
        <end position="39"/>
    </location>
</feature>
<organism evidence="2 3">
    <name type="scientific">Sesamum angolense</name>
    <dbReference type="NCBI Taxonomy" id="2727404"/>
    <lineage>
        <taxon>Eukaryota</taxon>
        <taxon>Viridiplantae</taxon>
        <taxon>Streptophyta</taxon>
        <taxon>Embryophyta</taxon>
        <taxon>Tracheophyta</taxon>
        <taxon>Spermatophyta</taxon>
        <taxon>Magnoliopsida</taxon>
        <taxon>eudicotyledons</taxon>
        <taxon>Gunneridae</taxon>
        <taxon>Pentapetalae</taxon>
        <taxon>asterids</taxon>
        <taxon>lamiids</taxon>
        <taxon>Lamiales</taxon>
        <taxon>Pedaliaceae</taxon>
        <taxon>Sesamum</taxon>
    </lineage>
</organism>
<dbReference type="PANTHER" id="PTHR36012:SF2">
    <property type="entry name" value="OS08G0385000 PROTEIN"/>
    <property type="match status" value="1"/>
</dbReference>
<feature type="compositionally biased region" description="Basic and acidic residues" evidence="1">
    <location>
        <begin position="24"/>
        <end position="38"/>
    </location>
</feature>
<dbReference type="EMBL" id="JACGWL010000007">
    <property type="protein sequence ID" value="KAK4398786.1"/>
    <property type="molecule type" value="Genomic_DNA"/>
</dbReference>
<reference evidence="2" key="1">
    <citation type="submission" date="2020-06" db="EMBL/GenBank/DDBJ databases">
        <authorList>
            <person name="Li T."/>
            <person name="Hu X."/>
            <person name="Zhang T."/>
            <person name="Song X."/>
            <person name="Zhang H."/>
            <person name="Dai N."/>
            <person name="Sheng W."/>
            <person name="Hou X."/>
            <person name="Wei L."/>
        </authorList>
    </citation>
    <scope>NUCLEOTIDE SEQUENCE</scope>
    <source>
        <strain evidence="2">K16</strain>
        <tissue evidence="2">Leaf</tissue>
    </source>
</reference>
<accession>A0AAE1WSP8</accession>
<dbReference type="AlphaFoldDB" id="A0AAE1WSP8"/>
<evidence type="ECO:0000313" key="3">
    <source>
        <dbReference type="Proteomes" id="UP001289374"/>
    </source>
</evidence>
<evidence type="ECO:0000313" key="2">
    <source>
        <dbReference type="EMBL" id="KAK4398786.1"/>
    </source>
</evidence>
<keyword evidence="3" id="KW-1185">Reference proteome</keyword>
<gene>
    <name evidence="2" type="ORF">Sango_1354100</name>
</gene>
<dbReference type="CDD" id="cd23010">
    <property type="entry name" value="PM41-like"/>
    <property type="match status" value="1"/>
</dbReference>
<dbReference type="PANTHER" id="PTHR36012">
    <property type="entry name" value="OS01G0654400 PROTEIN"/>
    <property type="match status" value="1"/>
</dbReference>